<dbReference type="AlphaFoldDB" id="A0A251UC25"/>
<dbReference type="PANTHER" id="PTHR34781">
    <property type="entry name" value="TRANSMEMBRANE PROTEIN"/>
    <property type="match status" value="1"/>
</dbReference>
<name>A0A251UC25_HELAN</name>
<feature type="transmembrane region" description="Helical" evidence="1">
    <location>
        <begin position="53"/>
        <end position="73"/>
    </location>
</feature>
<evidence type="ECO:0000256" key="1">
    <source>
        <dbReference type="SAM" id="Phobius"/>
    </source>
</evidence>
<evidence type="ECO:0008006" key="5">
    <source>
        <dbReference type="Google" id="ProtNLM"/>
    </source>
</evidence>
<feature type="transmembrane region" description="Helical" evidence="1">
    <location>
        <begin position="118"/>
        <end position="137"/>
    </location>
</feature>
<dbReference type="EMBL" id="MNCJ02000322">
    <property type="protein sequence ID" value="KAF5799627.1"/>
    <property type="molecule type" value="Genomic_DNA"/>
</dbReference>
<keyword evidence="1" id="KW-1133">Transmembrane helix</keyword>
<evidence type="ECO:0000313" key="4">
    <source>
        <dbReference type="Proteomes" id="UP000215914"/>
    </source>
</evidence>
<organism evidence="3 4">
    <name type="scientific">Helianthus annuus</name>
    <name type="common">Common sunflower</name>
    <dbReference type="NCBI Taxonomy" id="4232"/>
    <lineage>
        <taxon>Eukaryota</taxon>
        <taxon>Viridiplantae</taxon>
        <taxon>Streptophyta</taxon>
        <taxon>Embryophyta</taxon>
        <taxon>Tracheophyta</taxon>
        <taxon>Spermatophyta</taxon>
        <taxon>Magnoliopsida</taxon>
        <taxon>eudicotyledons</taxon>
        <taxon>Gunneridae</taxon>
        <taxon>Pentapetalae</taxon>
        <taxon>asterids</taxon>
        <taxon>campanulids</taxon>
        <taxon>Asterales</taxon>
        <taxon>Asteraceae</taxon>
        <taxon>Asteroideae</taxon>
        <taxon>Heliantheae alliance</taxon>
        <taxon>Heliantheae</taxon>
        <taxon>Helianthus</taxon>
    </lineage>
</organism>
<evidence type="ECO:0000313" key="3">
    <source>
        <dbReference type="EMBL" id="OTG20898.1"/>
    </source>
</evidence>
<keyword evidence="1" id="KW-0812">Transmembrane</keyword>
<sequence length="142" mass="15305">MSDQDDQSQALYQLFSMIVNILGSPPLPIPFPLPAAFSGGTAVASSSSAPSPQVSPVGFAALFIWISMALMLFGSTIIVIGFMLMPLVIGLVVMFYLARLVSSLTYFVTGVLLSSRKIVSGLLINILICSSMMWRMMSYNLN</sequence>
<dbReference type="Gramene" id="mRNA:HanXRQr2_Chr07g0306621">
    <property type="protein sequence ID" value="CDS:HanXRQr2_Chr07g0306621.1"/>
    <property type="gene ID" value="HanXRQr2_Chr07g0306621"/>
</dbReference>
<dbReference type="PANTHER" id="PTHR34781:SF2">
    <property type="entry name" value="TRANSMEMBRANE PROTEIN"/>
    <property type="match status" value="1"/>
</dbReference>
<reference evidence="2 4" key="1">
    <citation type="journal article" date="2017" name="Nature">
        <title>The sunflower genome provides insights into oil metabolism, flowering and Asterid evolution.</title>
        <authorList>
            <person name="Badouin H."/>
            <person name="Gouzy J."/>
            <person name="Grassa C.J."/>
            <person name="Murat F."/>
            <person name="Staton S.E."/>
            <person name="Cottret L."/>
            <person name="Lelandais-Briere C."/>
            <person name="Owens G.L."/>
            <person name="Carrere S."/>
            <person name="Mayjonade B."/>
            <person name="Legrand L."/>
            <person name="Gill N."/>
            <person name="Kane N.C."/>
            <person name="Bowers J.E."/>
            <person name="Hubner S."/>
            <person name="Bellec A."/>
            <person name="Berard A."/>
            <person name="Berges H."/>
            <person name="Blanchet N."/>
            <person name="Boniface M.C."/>
            <person name="Brunel D."/>
            <person name="Catrice O."/>
            <person name="Chaidir N."/>
            <person name="Claudel C."/>
            <person name="Donnadieu C."/>
            <person name="Faraut T."/>
            <person name="Fievet G."/>
            <person name="Helmstetter N."/>
            <person name="King M."/>
            <person name="Knapp S.J."/>
            <person name="Lai Z."/>
            <person name="Le Paslier M.C."/>
            <person name="Lippi Y."/>
            <person name="Lorenzon L."/>
            <person name="Mandel J.R."/>
            <person name="Marage G."/>
            <person name="Marchand G."/>
            <person name="Marquand E."/>
            <person name="Bret-Mestries E."/>
            <person name="Morien E."/>
            <person name="Nambeesan S."/>
            <person name="Nguyen T."/>
            <person name="Pegot-Espagnet P."/>
            <person name="Pouilly N."/>
            <person name="Raftis F."/>
            <person name="Sallet E."/>
            <person name="Schiex T."/>
            <person name="Thomas J."/>
            <person name="Vandecasteele C."/>
            <person name="Vares D."/>
            <person name="Vear F."/>
            <person name="Vautrin S."/>
            <person name="Crespi M."/>
            <person name="Mangin B."/>
            <person name="Burke J.M."/>
            <person name="Salse J."/>
            <person name="Munos S."/>
            <person name="Vincourt P."/>
            <person name="Rieseberg L.H."/>
            <person name="Langlade N.B."/>
        </authorList>
    </citation>
    <scope>NUCLEOTIDE SEQUENCE [LARGE SCALE GENOMIC DNA]</scope>
    <source>
        <strain evidence="4">cv. SF193</strain>
        <tissue evidence="2">Leaves</tissue>
    </source>
</reference>
<keyword evidence="4" id="KW-1185">Reference proteome</keyword>
<proteinExistence type="predicted"/>
<protein>
    <recommendedName>
        <fullName evidence="5">Transmembrane protein</fullName>
    </recommendedName>
</protein>
<dbReference type="InParanoid" id="A0A251UC25"/>
<reference evidence="3" key="2">
    <citation type="submission" date="2017-02" db="EMBL/GenBank/DDBJ databases">
        <title>Sunflower complete genome.</title>
        <authorList>
            <person name="Langlade N."/>
            <person name="Munos S."/>
        </authorList>
    </citation>
    <scope>NUCLEOTIDE SEQUENCE [LARGE SCALE GENOMIC DNA]</scope>
    <source>
        <tissue evidence="3">Leaves</tissue>
    </source>
</reference>
<reference evidence="2" key="3">
    <citation type="submission" date="2020-06" db="EMBL/GenBank/DDBJ databases">
        <title>Helianthus annuus Genome sequencing and assembly Release 2.</title>
        <authorList>
            <person name="Gouzy J."/>
            <person name="Langlade N."/>
            <person name="Munos S."/>
        </authorList>
    </citation>
    <scope>NUCLEOTIDE SEQUENCE</scope>
    <source>
        <tissue evidence="2">Leaves</tissue>
    </source>
</reference>
<dbReference type="Proteomes" id="UP000215914">
    <property type="component" value="Chromosome 7"/>
</dbReference>
<evidence type="ECO:0000313" key="2">
    <source>
        <dbReference type="EMBL" id="KAF5799627.1"/>
    </source>
</evidence>
<dbReference type="EMBL" id="CM007896">
    <property type="protein sequence ID" value="OTG20898.1"/>
    <property type="molecule type" value="Genomic_DNA"/>
</dbReference>
<keyword evidence="1" id="KW-0472">Membrane</keyword>
<accession>A0A251UC25</accession>
<gene>
    <name evidence="3" type="ORF">HannXRQ_Chr07g0198161</name>
    <name evidence="2" type="ORF">HanXRQr2_Chr07g0306621</name>
</gene>
<dbReference type="OMA" id="HTLKFPP"/>